<proteinExistence type="inferred from homology"/>
<comment type="similarity">
    <text evidence="1">Belongs to the complex I 51 kDa subunit family.</text>
</comment>
<dbReference type="SMART" id="SM00928">
    <property type="entry name" value="NADH_4Fe-4S"/>
    <property type="match status" value="1"/>
</dbReference>
<protein>
    <submittedName>
        <fullName evidence="7">NADH-quinone oxidoreductase subunit F</fullName>
    </submittedName>
</protein>
<name>A0A5C4LY06_9PSEU</name>
<dbReference type="PANTHER" id="PTHR43578:SF3">
    <property type="entry name" value="NADH-QUINONE OXIDOREDUCTASE SUBUNIT F"/>
    <property type="match status" value="1"/>
</dbReference>
<keyword evidence="8" id="KW-1185">Reference proteome</keyword>
<dbReference type="Proteomes" id="UP000305546">
    <property type="component" value="Unassembled WGS sequence"/>
</dbReference>
<dbReference type="SUPFAM" id="SSF142019">
    <property type="entry name" value="Nqo1 FMN-binding domain-like"/>
    <property type="match status" value="1"/>
</dbReference>
<keyword evidence="4" id="KW-0408">Iron</keyword>
<comment type="caution">
    <text evidence="7">The sequence shown here is derived from an EMBL/GenBank/DDBJ whole genome shotgun (WGS) entry which is preliminary data.</text>
</comment>
<evidence type="ECO:0000256" key="3">
    <source>
        <dbReference type="ARBA" id="ARBA00022723"/>
    </source>
</evidence>
<dbReference type="Pfam" id="PF01512">
    <property type="entry name" value="Complex1_51K"/>
    <property type="match status" value="1"/>
</dbReference>
<sequence length="394" mass="40667">MTATVDKVTGLLDAAAPDLATHLARNGRVPWRRQAGALITDLRAAGLTGRGGAGFPVWRKLATVAEGRWAVVIGNGAEGEPASSKDHTLLVRAPHLVLDGLQLAAETVCAAEAYLYVPAGAAADAVRAALAERAGWDALPVTVVTAPGYFVAGQESAVVAAVEGRPALPADRLELTARAGVHGRPTLVQNVETLAHIAQIARYGPGWFRQRGTAGEPGTFLATVSGAVGAGGVHEVPIGVPLTELLDKAGRVRELRAVLIGGYHGTWVSDLSVPLSRKGLAPVGGSVGAGVVIALDTVHCGLKTAAEVMRYLAGQSARQCGPCLNGLPAMAAAMTAIAGTAPPEEAWQLVSLVERRGACNHPDGAARFVRSSLAMFEDEIARHRHGRCVAGRAR</sequence>
<keyword evidence="5" id="KW-0411">Iron-sulfur</keyword>
<dbReference type="Gene3D" id="3.40.50.11540">
    <property type="entry name" value="NADH-ubiquinone oxidoreductase 51kDa subunit"/>
    <property type="match status" value="1"/>
</dbReference>
<evidence type="ECO:0000259" key="6">
    <source>
        <dbReference type="SMART" id="SM00928"/>
    </source>
</evidence>
<dbReference type="AlphaFoldDB" id="A0A5C4LY06"/>
<evidence type="ECO:0000313" key="8">
    <source>
        <dbReference type="Proteomes" id="UP000305546"/>
    </source>
</evidence>
<dbReference type="OrthoDB" id="9805533at2"/>
<dbReference type="PANTHER" id="PTHR43578">
    <property type="entry name" value="NADH-QUINONE OXIDOREDUCTASE SUBUNIT F"/>
    <property type="match status" value="1"/>
</dbReference>
<evidence type="ECO:0000256" key="4">
    <source>
        <dbReference type="ARBA" id="ARBA00023004"/>
    </source>
</evidence>
<feature type="domain" description="NADH-ubiquinone oxidoreductase 51kDa subunit iron-sulphur binding" evidence="6">
    <location>
        <begin position="302"/>
        <end position="346"/>
    </location>
</feature>
<dbReference type="InterPro" id="IPR019575">
    <property type="entry name" value="Nuop51_4Fe4S-bd"/>
</dbReference>
<dbReference type="InterPro" id="IPR011538">
    <property type="entry name" value="Nuo51_FMN-bd"/>
</dbReference>
<accession>A0A5C4LY06</accession>
<dbReference type="SUPFAM" id="SSF142984">
    <property type="entry name" value="Nqo1 middle domain-like"/>
    <property type="match status" value="1"/>
</dbReference>
<dbReference type="InterPro" id="IPR037225">
    <property type="entry name" value="Nuo51_FMN-bd_sf"/>
</dbReference>
<evidence type="ECO:0000256" key="2">
    <source>
        <dbReference type="ARBA" id="ARBA00022485"/>
    </source>
</evidence>
<gene>
    <name evidence="7" type="ORF">FG385_18215</name>
</gene>
<keyword evidence="3" id="KW-0479">Metal-binding</keyword>
<evidence type="ECO:0000256" key="1">
    <source>
        <dbReference type="ARBA" id="ARBA00007523"/>
    </source>
</evidence>
<evidence type="ECO:0000256" key="5">
    <source>
        <dbReference type="ARBA" id="ARBA00023014"/>
    </source>
</evidence>
<dbReference type="EMBL" id="VDFW01000015">
    <property type="protein sequence ID" value="TNC24359.1"/>
    <property type="molecule type" value="Genomic_DNA"/>
</dbReference>
<dbReference type="InterPro" id="IPR037207">
    <property type="entry name" value="Nuop51_4Fe4S-bd_sf"/>
</dbReference>
<dbReference type="GO" id="GO:0046872">
    <property type="term" value="F:metal ion binding"/>
    <property type="evidence" value="ECO:0007669"/>
    <property type="project" value="UniProtKB-KW"/>
</dbReference>
<dbReference type="RefSeq" id="WP_139097958.1">
    <property type="nucleotide sequence ID" value="NZ_VDFW01000015.1"/>
</dbReference>
<keyword evidence="2" id="KW-0004">4Fe-4S</keyword>
<organism evidence="7 8">
    <name type="scientific">Amycolatopsis alkalitolerans</name>
    <dbReference type="NCBI Taxonomy" id="2547244"/>
    <lineage>
        <taxon>Bacteria</taxon>
        <taxon>Bacillati</taxon>
        <taxon>Actinomycetota</taxon>
        <taxon>Actinomycetes</taxon>
        <taxon>Pseudonocardiales</taxon>
        <taxon>Pseudonocardiaceae</taxon>
        <taxon>Amycolatopsis</taxon>
    </lineage>
</organism>
<dbReference type="Pfam" id="PF10589">
    <property type="entry name" value="NADH_4Fe-4S"/>
    <property type="match status" value="1"/>
</dbReference>
<dbReference type="Gene3D" id="3.10.20.600">
    <property type="match status" value="1"/>
</dbReference>
<reference evidence="7 8" key="1">
    <citation type="submission" date="2019-06" db="EMBL/GenBank/DDBJ databases">
        <title>Amycolatopsis alkalitolerans sp. nov., isolated from Gastrodia elata Blume.</title>
        <authorList>
            <person name="Narsing Rao M.P."/>
            <person name="Li W.J."/>
        </authorList>
    </citation>
    <scope>NUCLEOTIDE SEQUENCE [LARGE SCALE GENOMIC DNA]</scope>
    <source>
        <strain evidence="7 8">SYSUP0005</strain>
    </source>
</reference>
<dbReference type="GO" id="GO:0051539">
    <property type="term" value="F:4 iron, 4 sulfur cluster binding"/>
    <property type="evidence" value="ECO:0007669"/>
    <property type="project" value="UniProtKB-KW"/>
</dbReference>
<dbReference type="SUPFAM" id="SSF140490">
    <property type="entry name" value="Nqo1C-terminal domain-like"/>
    <property type="match status" value="1"/>
</dbReference>
<dbReference type="Gene3D" id="1.20.1440.230">
    <property type="entry name" value="NADH-ubiquinone oxidoreductase 51kDa subunit, iron-sulphur binding domain"/>
    <property type="match status" value="1"/>
</dbReference>
<evidence type="ECO:0000313" key="7">
    <source>
        <dbReference type="EMBL" id="TNC24359.1"/>
    </source>
</evidence>